<evidence type="ECO:0000256" key="4">
    <source>
        <dbReference type="RuleBase" id="RU004413"/>
    </source>
</evidence>
<dbReference type="Pfam" id="PF00252">
    <property type="entry name" value="Ribosomal_L16"/>
    <property type="match status" value="1"/>
</dbReference>
<evidence type="ECO:0000256" key="2">
    <source>
        <dbReference type="ARBA" id="ARBA00022980"/>
    </source>
</evidence>
<gene>
    <name evidence="5" type="ORF">PGLA2088_LOCUS45730</name>
</gene>
<evidence type="ECO:0000256" key="1">
    <source>
        <dbReference type="ARBA" id="ARBA00008931"/>
    </source>
</evidence>
<evidence type="ECO:0008006" key="7">
    <source>
        <dbReference type="Google" id="ProtNLM"/>
    </source>
</evidence>
<organism evidence="5 6">
    <name type="scientific">Polarella glacialis</name>
    <name type="common">Dinoflagellate</name>
    <dbReference type="NCBI Taxonomy" id="89957"/>
    <lineage>
        <taxon>Eukaryota</taxon>
        <taxon>Sar</taxon>
        <taxon>Alveolata</taxon>
        <taxon>Dinophyceae</taxon>
        <taxon>Suessiales</taxon>
        <taxon>Suessiaceae</taxon>
        <taxon>Polarella</taxon>
    </lineage>
</organism>
<dbReference type="GO" id="GO:0005840">
    <property type="term" value="C:ribosome"/>
    <property type="evidence" value="ECO:0007669"/>
    <property type="project" value="UniProtKB-KW"/>
</dbReference>
<sequence>MVCHRQGLQGKRPALAACLAFAVIRFSSPMLAFIAAPPSSGSRLPGVVVAAVRRSWSSEGASERSAVSTSAAAALAACVAAFGTATLSSRRSRASGTGPATALKACFEADASFTSFAPAQFCFAGGASSGPNSATITSSVSRQMLMPKNIKWKKPHKPCVKPYGYCNKWKYRGEAWKGNKPHFGKYALQIMEEAWVKSRNIEAMRRLCVSTMERKGRLWIRVFPHHAITKRTAESRMGAGKGSIEEWVCAVRPGFILFEIDAVEEKVARLAFLKCQKFMPFKTRFIIKADGPSMFELGLAGISGKKVTNIPLEYQKGQKDSEKKVTKAAPKKKPK</sequence>
<dbReference type="EMBL" id="CAJNNW010035834">
    <property type="protein sequence ID" value="CAE8730391.1"/>
    <property type="molecule type" value="Genomic_DNA"/>
</dbReference>
<dbReference type="GO" id="GO:0006412">
    <property type="term" value="P:translation"/>
    <property type="evidence" value="ECO:0007669"/>
    <property type="project" value="InterPro"/>
</dbReference>
<keyword evidence="2 4" id="KW-0689">Ribosomal protein</keyword>
<dbReference type="Proteomes" id="UP000626109">
    <property type="component" value="Unassembled WGS sequence"/>
</dbReference>
<name>A0A813LR67_POLGL</name>
<proteinExistence type="inferred from homology"/>
<dbReference type="Gene3D" id="3.90.1170.10">
    <property type="entry name" value="Ribosomal protein L10e/L16"/>
    <property type="match status" value="1"/>
</dbReference>
<dbReference type="InterPro" id="IPR000114">
    <property type="entry name" value="Ribosomal_uL16_bact-type"/>
</dbReference>
<dbReference type="CDD" id="cd01433">
    <property type="entry name" value="Ribosomal_L16_L10e"/>
    <property type="match status" value="1"/>
</dbReference>
<dbReference type="PANTHER" id="PTHR12220:SF13">
    <property type="entry name" value="LARGE RIBOSOMAL SUBUNIT PROTEIN UL16M"/>
    <property type="match status" value="1"/>
</dbReference>
<dbReference type="GO" id="GO:1990904">
    <property type="term" value="C:ribonucleoprotein complex"/>
    <property type="evidence" value="ECO:0007669"/>
    <property type="project" value="UniProtKB-KW"/>
</dbReference>
<comment type="caution">
    <text evidence="5">The sequence shown here is derived from an EMBL/GenBank/DDBJ whole genome shotgun (WGS) entry which is preliminary data.</text>
</comment>
<dbReference type="PRINTS" id="PR00060">
    <property type="entry name" value="RIBOSOMALL16"/>
</dbReference>
<dbReference type="InterPro" id="IPR036920">
    <property type="entry name" value="Ribosomal_uL16_sf"/>
</dbReference>
<evidence type="ECO:0000313" key="5">
    <source>
        <dbReference type="EMBL" id="CAE8730391.1"/>
    </source>
</evidence>
<evidence type="ECO:0000256" key="3">
    <source>
        <dbReference type="ARBA" id="ARBA00023274"/>
    </source>
</evidence>
<dbReference type="InterPro" id="IPR047873">
    <property type="entry name" value="Ribosomal_uL16"/>
</dbReference>
<dbReference type="InterPro" id="IPR020798">
    <property type="entry name" value="Ribosomal_uL16_CS"/>
</dbReference>
<dbReference type="SUPFAM" id="SSF54686">
    <property type="entry name" value="Ribosomal protein L16p/L10e"/>
    <property type="match status" value="1"/>
</dbReference>
<dbReference type="NCBIfam" id="TIGR01164">
    <property type="entry name" value="rplP_bact"/>
    <property type="match status" value="1"/>
</dbReference>
<protein>
    <recommendedName>
        <fullName evidence="7">Ribosomal protein L10e/L16 domain-containing protein</fullName>
    </recommendedName>
</protein>
<keyword evidence="3 4" id="KW-0687">Ribonucleoprotein</keyword>
<dbReference type="AlphaFoldDB" id="A0A813LR67"/>
<dbReference type="GO" id="GO:0019843">
    <property type="term" value="F:rRNA binding"/>
    <property type="evidence" value="ECO:0007669"/>
    <property type="project" value="InterPro"/>
</dbReference>
<reference evidence="5" key="1">
    <citation type="submission" date="2021-02" db="EMBL/GenBank/DDBJ databases">
        <authorList>
            <person name="Dougan E. K."/>
            <person name="Rhodes N."/>
            <person name="Thang M."/>
            <person name="Chan C."/>
        </authorList>
    </citation>
    <scope>NUCLEOTIDE SEQUENCE</scope>
</reference>
<dbReference type="InterPro" id="IPR016180">
    <property type="entry name" value="Ribosomal_uL16_dom"/>
</dbReference>
<accession>A0A813LR67</accession>
<dbReference type="GO" id="GO:0003735">
    <property type="term" value="F:structural constituent of ribosome"/>
    <property type="evidence" value="ECO:0007669"/>
    <property type="project" value="InterPro"/>
</dbReference>
<comment type="similarity">
    <text evidence="1 4">Belongs to the universal ribosomal protein uL16 family.</text>
</comment>
<dbReference type="PROSITE" id="PS00701">
    <property type="entry name" value="RIBOSOMAL_L16_2"/>
    <property type="match status" value="1"/>
</dbReference>
<dbReference type="PANTHER" id="PTHR12220">
    <property type="entry name" value="50S/60S RIBOSOMAL PROTEIN L16"/>
    <property type="match status" value="1"/>
</dbReference>
<evidence type="ECO:0000313" key="6">
    <source>
        <dbReference type="Proteomes" id="UP000626109"/>
    </source>
</evidence>